<dbReference type="Pfam" id="PF00708">
    <property type="entry name" value="Acylphosphatase"/>
    <property type="match status" value="1"/>
</dbReference>
<dbReference type="Gene3D" id="3.30.70.100">
    <property type="match status" value="1"/>
</dbReference>
<feature type="active site" evidence="1">
    <location>
        <position position="38"/>
    </location>
</feature>
<dbReference type="Proteomes" id="UP001278500">
    <property type="component" value="Unassembled WGS sequence"/>
</dbReference>
<dbReference type="SUPFAM" id="SSF54975">
    <property type="entry name" value="Acylphosphatase/BLUF domain-like"/>
    <property type="match status" value="1"/>
</dbReference>
<name>A0AAE0MV42_9PEZI</name>
<reference evidence="4" key="1">
    <citation type="journal article" date="2023" name="Mol. Phylogenet. Evol.">
        <title>Genome-scale phylogeny and comparative genomics of the fungal order Sordariales.</title>
        <authorList>
            <person name="Hensen N."/>
            <person name="Bonometti L."/>
            <person name="Westerberg I."/>
            <person name="Brannstrom I.O."/>
            <person name="Guillou S."/>
            <person name="Cros-Aarteil S."/>
            <person name="Calhoun S."/>
            <person name="Haridas S."/>
            <person name="Kuo A."/>
            <person name="Mondo S."/>
            <person name="Pangilinan J."/>
            <person name="Riley R."/>
            <person name="LaButti K."/>
            <person name="Andreopoulos B."/>
            <person name="Lipzen A."/>
            <person name="Chen C."/>
            <person name="Yan M."/>
            <person name="Daum C."/>
            <person name="Ng V."/>
            <person name="Clum A."/>
            <person name="Steindorff A."/>
            <person name="Ohm R.A."/>
            <person name="Martin F."/>
            <person name="Silar P."/>
            <person name="Natvig D.O."/>
            <person name="Lalanne C."/>
            <person name="Gautier V."/>
            <person name="Ament-Velasquez S.L."/>
            <person name="Kruys A."/>
            <person name="Hutchinson M.I."/>
            <person name="Powell A.J."/>
            <person name="Barry K."/>
            <person name="Miller A.N."/>
            <person name="Grigoriev I.V."/>
            <person name="Debuchy R."/>
            <person name="Gladieux P."/>
            <person name="Hiltunen Thoren M."/>
            <person name="Johannesson H."/>
        </authorList>
    </citation>
    <scope>NUCLEOTIDE SEQUENCE</scope>
    <source>
        <strain evidence="4">CBS 560.94</strain>
    </source>
</reference>
<comment type="caution">
    <text evidence="4">The sequence shown here is derived from an EMBL/GenBank/DDBJ whole genome shotgun (WGS) entry which is preliminary data.</text>
</comment>
<dbReference type="RefSeq" id="XP_062685472.1">
    <property type="nucleotide sequence ID" value="XM_062825852.1"/>
</dbReference>
<gene>
    <name evidence="4" type="ORF">B0H65DRAFT_447153</name>
</gene>
<feature type="active site" evidence="1">
    <location>
        <position position="20"/>
    </location>
</feature>
<evidence type="ECO:0000313" key="4">
    <source>
        <dbReference type="EMBL" id="KAK3354094.1"/>
    </source>
</evidence>
<dbReference type="GO" id="GO:0003998">
    <property type="term" value="F:acylphosphatase activity"/>
    <property type="evidence" value="ECO:0007669"/>
    <property type="project" value="UniProtKB-EC"/>
</dbReference>
<organism evidence="4 5">
    <name type="scientific">Neurospora tetraspora</name>
    <dbReference type="NCBI Taxonomy" id="94610"/>
    <lineage>
        <taxon>Eukaryota</taxon>
        <taxon>Fungi</taxon>
        <taxon>Dikarya</taxon>
        <taxon>Ascomycota</taxon>
        <taxon>Pezizomycotina</taxon>
        <taxon>Sordariomycetes</taxon>
        <taxon>Sordariomycetidae</taxon>
        <taxon>Sordariales</taxon>
        <taxon>Sordariaceae</taxon>
        <taxon>Neurospora</taxon>
    </lineage>
</organism>
<keyword evidence="1" id="KW-0378">Hydrolase</keyword>
<dbReference type="InterPro" id="IPR036046">
    <property type="entry name" value="Acylphosphatase-like_dom_sf"/>
</dbReference>
<dbReference type="AlphaFoldDB" id="A0AAE0MV42"/>
<evidence type="ECO:0000313" key="5">
    <source>
        <dbReference type="Proteomes" id="UP001278500"/>
    </source>
</evidence>
<dbReference type="EMBL" id="JAUEPP010000001">
    <property type="protein sequence ID" value="KAK3354094.1"/>
    <property type="molecule type" value="Genomic_DNA"/>
</dbReference>
<proteinExistence type="inferred from homology"/>
<dbReference type="PANTHER" id="PTHR47268:SF4">
    <property type="entry name" value="ACYLPHOSPHATASE"/>
    <property type="match status" value="1"/>
</dbReference>
<protein>
    <recommendedName>
        <fullName evidence="1">acylphosphatase</fullName>
        <ecNumber evidence="1">3.6.1.7</ecNumber>
    </recommendedName>
</protein>
<dbReference type="PRINTS" id="PR00112">
    <property type="entry name" value="ACYLPHPHTASE"/>
</dbReference>
<feature type="domain" description="Acylphosphatase-like" evidence="3">
    <location>
        <begin position="5"/>
        <end position="92"/>
    </location>
</feature>
<comment type="catalytic activity">
    <reaction evidence="1">
        <text>an acyl phosphate + H2O = a carboxylate + phosphate + H(+)</text>
        <dbReference type="Rhea" id="RHEA:14965"/>
        <dbReference type="ChEBI" id="CHEBI:15377"/>
        <dbReference type="ChEBI" id="CHEBI:15378"/>
        <dbReference type="ChEBI" id="CHEBI:29067"/>
        <dbReference type="ChEBI" id="CHEBI:43474"/>
        <dbReference type="ChEBI" id="CHEBI:59918"/>
        <dbReference type="EC" id="3.6.1.7"/>
    </reaction>
</comment>
<accession>A0AAE0MV42</accession>
<dbReference type="InterPro" id="IPR020456">
    <property type="entry name" value="Acylphosphatase"/>
</dbReference>
<evidence type="ECO:0000256" key="1">
    <source>
        <dbReference type="PROSITE-ProRule" id="PRU00520"/>
    </source>
</evidence>
<reference evidence="4" key="2">
    <citation type="submission" date="2023-06" db="EMBL/GenBank/DDBJ databases">
        <authorList>
            <consortium name="Lawrence Berkeley National Laboratory"/>
            <person name="Haridas S."/>
            <person name="Hensen N."/>
            <person name="Bonometti L."/>
            <person name="Westerberg I."/>
            <person name="Brannstrom I.O."/>
            <person name="Guillou S."/>
            <person name="Cros-Aarteil S."/>
            <person name="Calhoun S."/>
            <person name="Kuo A."/>
            <person name="Mondo S."/>
            <person name="Pangilinan J."/>
            <person name="Riley R."/>
            <person name="Labutti K."/>
            <person name="Andreopoulos B."/>
            <person name="Lipzen A."/>
            <person name="Chen C."/>
            <person name="Yanf M."/>
            <person name="Daum C."/>
            <person name="Ng V."/>
            <person name="Clum A."/>
            <person name="Steindorff A."/>
            <person name="Ohm R."/>
            <person name="Martin F."/>
            <person name="Silar P."/>
            <person name="Natvig D."/>
            <person name="Lalanne C."/>
            <person name="Gautier V."/>
            <person name="Ament-Velasquez S.L."/>
            <person name="Kruys A."/>
            <person name="Hutchinson M.I."/>
            <person name="Powell A.J."/>
            <person name="Barry K."/>
            <person name="Miller A.N."/>
            <person name="Grigoriev I.V."/>
            <person name="Debuchy R."/>
            <person name="Gladieux P."/>
            <person name="Thoren M.H."/>
            <person name="Johannesson H."/>
        </authorList>
    </citation>
    <scope>NUCLEOTIDE SEQUENCE</scope>
    <source>
        <strain evidence="4">CBS 560.94</strain>
    </source>
</reference>
<evidence type="ECO:0000259" key="3">
    <source>
        <dbReference type="PROSITE" id="PS51160"/>
    </source>
</evidence>
<evidence type="ECO:0000256" key="2">
    <source>
        <dbReference type="RuleBase" id="RU004168"/>
    </source>
</evidence>
<sequence>MGTKRVYFLAHGRVQGVFYRKFTANRAQELNLTGWVRNRSDEKVEGEAQGDETSVAQLMKDLKKGPTHALVSKLDVEDRELVDGESKFEVRRG</sequence>
<dbReference type="InterPro" id="IPR001792">
    <property type="entry name" value="Acylphosphatase-like_dom"/>
</dbReference>
<dbReference type="GeneID" id="87863006"/>
<dbReference type="PROSITE" id="PS51160">
    <property type="entry name" value="ACYLPHOSPHATASE_3"/>
    <property type="match status" value="1"/>
</dbReference>
<dbReference type="PANTHER" id="PTHR47268">
    <property type="entry name" value="ACYLPHOSPHATASE"/>
    <property type="match status" value="1"/>
</dbReference>
<keyword evidence="5" id="KW-1185">Reference proteome</keyword>
<comment type="similarity">
    <text evidence="2">Belongs to the acylphosphatase family.</text>
</comment>
<dbReference type="EC" id="3.6.1.7" evidence="1"/>